<proteinExistence type="predicted"/>
<organism evidence="2 3">
    <name type="scientific">Alkalibaculum sporogenes</name>
    <dbReference type="NCBI Taxonomy" id="2655001"/>
    <lineage>
        <taxon>Bacteria</taxon>
        <taxon>Bacillati</taxon>
        <taxon>Bacillota</taxon>
        <taxon>Clostridia</taxon>
        <taxon>Eubacteriales</taxon>
        <taxon>Eubacteriaceae</taxon>
        <taxon>Alkalibaculum</taxon>
    </lineage>
</organism>
<reference evidence="2 3" key="1">
    <citation type="submission" date="2019-10" db="EMBL/GenBank/DDBJ databases">
        <title>Alkalibaculum tamaniensis sp.nov., a new alkaliphilic acetogen, isolated on methoxylated aromatics from a mud volcano.</title>
        <authorList>
            <person name="Khomyakova M.A."/>
            <person name="Merkel A.Y."/>
            <person name="Bonch-Osmolovskaya E.A."/>
            <person name="Slobodkin A.I."/>
        </authorList>
    </citation>
    <scope>NUCLEOTIDE SEQUENCE [LARGE SCALE GENOMIC DNA]</scope>
    <source>
        <strain evidence="2 3">M08DMB</strain>
    </source>
</reference>
<sequence length="383" mass="42444">MINLEKNEKYLELVKEINEAPGEQKSEKIVEAMHQLIEANSSEIVSQYKSDFNELQANKENATKMGLRTLTVGEKEFYNKVFSPQQSITVTDINIFPETTSNFVFEEIKTSHDLLKYFKTVPAGVNKFITSEYTGKVLWGELTDAITSEISATIKGFNVDAYKLSGFMYVPEAILDLGPEWIDRYVRTVLIEVLEDGIEEGSVIGTGEKGPIGLVKSLSGAVDGVHPNKTPVALTSFKPEDFAPKLIPLTNGGKRKLGRILLVVNPADRLGKVIPASTVFTNGNYQSILSYINVEIIESAHVPTDRMVAFLPESYQMGLTKVGVQFSNDFKFLDHVRTYRTIAYGNGRIINDNMSIVFDISGLTPFVQPVSVEGIVQTQEVVG</sequence>
<dbReference type="EMBL" id="WHNX01000018">
    <property type="protein sequence ID" value="MPW26406.1"/>
    <property type="molecule type" value="Genomic_DNA"/>
</dbReference>
<evidence type="ECO:0000313" key="2">
    <source>
        <dbReference type="EMBL" id="MPW26406.1"/>
    </source>
</evidence>
<dbReference type="NCBIfam" id="TIGR01554">
    <property type="entry name" value="major_cap_HK97"/>
    <property type="match status" value="1"/>
</dbReference>
<evidence type="ECO:0000313" key="3">
    <source>
        <dbReference type="Proteomes" id="UP000440004"/>
    </source>
</evidence>
<comment type="subcellular location">
    <subcellularLocation>
        <location evidence="1">Virion</location>
    </subcellularLocation>
</comment>
<evidence type="ECO:0000256" key="1">
    <source>
        <dbReference type="ARBA" id="ARBA00004328"/>
    </source>
</evidence>
<keyword evidence="3" id="KW-1185">Reference proteome</keyword>
<gene>
    <name evidence="2" type="ORF">GC105_11460</name>
</gene>
<dbReference type="RefSeq" id="WP_152804881.1">
    <property type="nucleotide sequence ID" value="NZ_WHNX01000018.1"/>
</dbReference>
<dbReference type="AlphaFoldDB" id="A0A6A7KAI8"/>
<dbReference type="Proteomes" id="UP000440004">
    <property type="component" value="Unassembled WGS sequence"/>
</dbReference>
<protein>
    <submittedName>
        <fullName evidence="2">Phage major capsid protein</fullName>
    </submittedName>
</protein>
<dbReference type="InterPro" id="IPR024455">
    <property type="entry name" value="Phage_capsid"/>
</dbReference>
<name>A0A6A7KAI8_9FIRM</name>
<comment type="caution">
    <text evidence="2">The sequence shown here is derived from an EMBL/GenBank/DDBJ whole genome shotgun (WGS) entry which is preliminary data.</text>
</comment>
<accession>A0A6A7KAI8</accession>